<keyword evidence="6 8" id="KW-0275">Fatty acid biosynthesis</keyword>
<dbReference type="PANTHER" id="PTHR45266:SF3">
    <property type="entry name" value="OXALOACETATE DECARBOXYLASE ALPHA CHAIN"/>
    <property type="match status" value="1"/>
</dbReference>
<dbReference type="InterPro" id="IPR001249">
    <property type="entry name" value="AcCoA_biotinCC"/>
</dbReference>
<dbReference type="GO" id="GO:0009317">
    <property type="term" value="C:acetyl-CoA carboxylase complex"/>
    <property type="evidence" value="ECO:0007669"/>
    <property type="project" value="InterPro"/>
</dbReference>
<dbReference type="InterPro" id="IPR000089">
    <property type="entry name" value="Biotin_lipoyl"/>
</dbReference>
<dbReference type="OrthoDB" id="9811735at2"/>
<evidence type="ECO:0000313" key="12">
    <source>
        <dbReference type="Proteomes" id="UP000199488"/>
    </source>
</evidence>
<dbReference type="Pfam" id="PF00364">
    <property type="entry name" value="Biotin_lipoyl"/>
    <property type="match status" value="1"/>
</dbReference>
<evidence type="ECO:0000256" key="5">
    <source>
        <dbReference type="ARBA" id="ARBA00023098"/>
    </source>
</evidence>
<dbReference type="PANTHER" id="PTHR45266">
    <property type="entry name" value="OXALOACETATE DECARBOXYLASE ALPHA CHAIN"/>
    <property type="match status" value="1"/>
</dbReference>
<dbReference type="PRINTS" id="PR01071">
    <property type="entry name" value="ACOABIOTINCC"/>
</dbReference>
<evidence type="ECO:0000256" key="7">
    <source>
        <dbReference type="ARBA" id="ARBA00023267"/>
    </source>
</evidence>
<dbReference type="SUPFAM" id="SSF51230">
    <property type="entry name" value="Single hybrid motif"/>
    <property type="match status" value="1"/>
</dbReference>
<dbReference type="InterPro" id="IPR001882">
    <property type="entry name" value="Biotin_BS"/>
</dbReference>
<dbReference type="GO" id="GO:0003989">
    <property type="term" value="F:acetyl-CoA carboxylase activity"/>
    <property type="evidence" value="ECO:0007669"/>
    <property type="project" value="InterPro"/>
</dbReference>
<dbReference type="Gene3D" id="2.40.50.100">
    <property type="match status" value="1"/>
</dbReference>
<evidence type="ECO:0000256" key="2">
    <source>
        <dbReference type="ARBA" id="ARBA00017562"/>
    </source>
</evidence>
<keyword evidence="3 8" id="KW-0444">Lipid biosynthesis</keyword>
<dbReference type="GO" id="GO:0006633">
    <property type="term" value="P:fatty acid biosynthetic process"/>
    <property type="evidence" value="ECO:0007669"/>
    <property type="project" value="UniProtKB-UniPathway"/>
</dbReference>
<keyword evidence="12" id="KW-1185">Reference proteome</keyword>
<dbReference type="STRING" id="1122204.SAMN05421781_2051"/>
<organism evidence="11 12">
    <name type="scientific">Marinococcus luteus</name>
    <dbReference type="NCBI Taxonomy" id="1122204"/>
    <lineage>
        <taxon>Bacteria</taxon>
        <taxon>Bacillati</taxon>
        <taxon>Bacillota</taxon>
        <taxon>Bacilli</taxon>
        <taxon>Bacillales</taxon>
        <taxon>Bacillaceae</taxon>
        <taxon>Marinococcus</taxon>
    </lineage>
</organism>
<dbReference type="EMBL" id="FNNC01000004">
    <property type="protein sequence ID" value="SDW66729.1"/>
    <property type="molecule type" value="Genomic_DNA"/>
</dbReference>
<evidence type="ECO:0000256" key="8">
    <source>
        <dbReference type="RuleBase" id="RU364072"/>
    </source>
</evidence>
<evidence type="ECO:0000256" key="1">
    <source>
        <dbReference type="ARBA" id="ARBA00005194"/>
    </source>
</evidence>
<evidence type="ECO:0000256" key="3">
    <source>
        <dbReference type="ARBA" id="ARBA00022516"/>
    </source>
</evidence>
<dbReference type="NCBIfam" id="TIGR00531">
    <property type="entry name" value="BCCP"/>
    <property type="match status" value="1"/>
</dbReference>
<dbReference type="InterPro" id="IPR011053">
    <property type="entry name" value="Single_hybrid_motif"/>
</dbReference>
<comment type="function">
    <text evidence="8">This protein is a component of the acetyl coenzyme A carboxylase complex; first, biotin carboxylase catalyzes the carboxylation of the carrier protein and then the transcarboxylase transfers the carboxyl group to form malonyl-CoA.</text>
</comment>
<feature type="compositionally biased region" description="Basic and acidic residues" evidence="9">
    <location>
        <begin position="64"/>
        <end position="80"/>
    </location>
</feature>
<sequence length="161" mass="17732">MYSIEEIKELIQAVDESSVGELEIRNDMKEKVTIRKEAAMRPVAEQTAAPAPQPVAQPAPQPSETKKEEGPKDSRMKEADSNYYEITSPMVGTFYRSPSPEAGAYVEKGAAIKPDTIVCIVEAMKLMNELEAEVTGEIAEILVEDGELVEYGQPLFRVNPS</sequence>
<dbReference type="CDD" id="cd06850">
    <property type="entry name" value="biotinyl_domain"/>
    <property type="match status" value="1"/>
</dbReference>
<reference evidence="11 12" key="1">
    <citation type="submission" date="2016-10" db="EMBL/GenBank/DDBJ databases">
        <authorList>
            <person name="de Groot N.N."/>
        </authorList>
    </citation>
    <scope>NUCLEOTIDE SEQUENCE [LARGE SCALE GENOMIC DNA]</scope>
    <source>
        <strain evidence="11 12">DSM 23126</strain>
    </source>
</reference>
<dbReference type="Proteomes" id="UP000199488">
    <property type="component" value="Unassembled WGS sequence"/>
</dbReference>
<dbReference type="PROSITE" id="PS00188">
    <property type="entry name" value="BIOTIN"/>
    <property type="match status" value="1"/>
</dbReference>
<accession>A0A1H2VFR5</accession>
<dbReference type="PROSITE" id="PS50968">
    <property type="entry name" value="BIOTINYL_LIPOYL"/>
    <property type="match status" value="1"/>
</dbReference>
<evidence type="ECO:0000256" key="6">
    <source>
        <dbReference type="ARBA" id="ARBA00023160"/>
    </source>
</evidence>
<keyword evidence="4 8" id="KW-0276">Fatty acid metabolism</keyword>
<dbReference type="RefSeq" id="WP_091614594.1">
    <property type="nucleotide sequence ID" value="NZ_FNNC01000004.1"/>
</dbReference>
<feature type="compositionally biased region" description="Pro residues" evidence="9">
    <location>
        <begin position="51"/>
        <end position="61"/>
    </location>
</feature>
<dbReference type="InterPro" id="IPR050709">
    <property type="entry name" value="Biotin_Carboxyl_Carrier/Decarb"/>
</dbReference>
<evidence type="ECO:0000313" key="11">
    <source>
        <dbReference type="EMBL" id="SDW66729.1"/>
    </source>
</evidence>
<feature type="region of interest" description="Disordered" evidence="9">
    <location>
        <begin position="36"/>
        <end position="82"/>
    </location>
</feature>
<proteinExistence type="predicted"/>
<keyword evidence="7 8" id="KW-0092">Biotin</keyword>
<protein>
    <recommendedName>
        <fullName evidence="2 8">Biotin carboxyl carrier protein of acetyl-CoA carboxylase</fullName>
    </recommendedName>
</protein>
<evidence type="ECO:0000256" key="9">
    <source>
        <dbReference type="SAM" id="MobiDB-lite"/>
    </source>
</evidence>
<comment type="pathway">
    <text evidence="1 8">Lipid metabolism; fatty acid biosynthesis.</text>
</comment>
<gene>
    <name evidence="11" type="ORF">SAMN05421781_2051</name>
</gene>
<evidence type="ECO:0000259" key="10">
    <source>
        <dbReference type="PROSITE" id="PS50968"/>
    </source>
</evidence>
<name>A0A1H2VFR5_9BACI</name>
<dbReference type="UniPathway" id="UPA00094"/>
<keyword evidence="5 8" id="KW-0443">Lipid metabolism</keyword>
<dbReference type="AlphaFoldDB" id="A0A1H2VFR5"/>
<feature type="domain" description="Lipoyl-binding" evidence="10">
    <location>
        <begin position="83"/>
        <end position="159"/>
    </location>
</feature>
<evidence type="ECO:0000256" key="4">
    <source>
        <dbReference type="ARBA" id="ARBA00022832"/>
    </source>
</evidence>